<gene>
    <name evidence="3" type="ORF">F0L74_09115</name>
</gene>
<keyword evidence="1" id="KW-1133">Transmembrane helix</keyword>
<comment type="caution">
    <text evidence="3">The sequence shown here is derived from an EMBL/GenBank/DDBJ whole genome shotgun (WGS) entry which is preliminary data.</text>
</comment>
<feature type="domain" description="DUF6249" evidence="2">
    <location>
        <begin position="2"/>
        <end position="101"/>
    </location>
</feature>
<reference evidence="3 4" key="1">
    <citation type="submission" date="2019-09" db="EMBL/GenBank/DDBJ databases">
        <title>Chitinophaga ginsengihumi sp. nov., isolated from soil of ginseng rhizosphere.</title>
        <authorList>
            <person name="Lee J."/>
        </authorList>
    </citation>
    <scope>NUCLEOTIDE SEQUENCE [LARGE SCALE GENOMIC DNA]</scope>
    <source>
        <strain evidence="3 4">BN140078</strain>
    </source>
</reference>
<evidence type="ECO:0000313" key="4">
    <source>
        <dbReference type="Proteomes" id="UP000324611"/>
    </source>
</evidence>
<dbReference type="EMBL" id="VUOC01000002">
    <property type="protein sequence ID" value="KAA2243863.1"/>
    <property type="molecule type" value="Genomic_DNA"/>
</dbReference>
<evidence type="ECO:0000313" key="3">
    <source>
        <dbReference type="EMBL" id="KAA2243863.1"/>
    </source>
</evidence>
<dbReference type="AlphaFoldDB" id="A0A5B2VVL5"/>
<evidence type="ECO:0000259" key="2">
    <source>
        <dbReference type="Pfam" id="PF19762"/>
    </source>
</evidence>
<protein>
    <recommendedName>
        <fullName evidence="2">DUF6249 domain-containing protein</fullName>
    </recommendedName>
</protein>
<accession>A0A5B2VVL5</accession>
<dbReference type="Pfam" id="PF19762">
    <property type="entry name" value="DUF6249"/>
    <property type="match status" value="1"/>
</dbReference>
<keyword evidence="4" id="KW-1185">Reference proteome</keyword>
<feature type="transmembrane region" description="Helical" evidence="1">
    <location>
        <begin position="79"/>
        <end position="97"/>
    </location>
</feature>
<organism evidence="3 4">
    <name type="scientific">Chitinophaga agrisoli</name>
    <dbReference type="NCBI Taxonomy" id="2607653"/>
    <lineage>
        <taxon>Bacteria</taxon>
        <taxon>Pseudomonadati</taxon>
        <taxon>Bacteroidota</taxon>
        <taxon>Chitinophagia</taxon>
        <taxon>Chitinophagales</taxon>
        <taxon>Chitinophagaceae</taxon>
        <taxon>Chitinophaga</taxon>
    </lineage>
</organism>
<keyword evidence="1" id="KW-0472">Membrane</keyword>
<reference evidence="3 4" key="2">
    <citation type="submission" date="2019-09" db="EMBL/GenBank/DDBJ databases">
        <authorList>
            <person name="Jin C."/>
        </authorList>
    </citation>
    <scope>NUCLEOTIDE SEQUENCE [LARGE SCALE GENOMIC DNA]</scope>
    <source>
        <strain evidence="3 4">BN140078</strain>
    </source>
</reference>
<feature type="transmembrane region" description="Helical" evidence="1">
    <location>
        <begin position="43"/>
        <end position="64"/>
    </location>
</feature>
<sequence>MMAILVPLAAMALVFGIVYLMKKENLAMIEKGMNPKIQRPAPYTSLKYGLLLTGGGIGLLLAYLTDVAVPAINGEENSSIYFALIAIFGGMGLIASYRIEKKEVLDKGVE</sequence>
<proteinExistence type="predicted"/>
<evidence type="ECO:0000256" key="1">
    <source>
        <dbReference type="SAM" id="Phobius"/>
    </source>
</evidence>
<feature type="transmembrane region" description="Helical" evidence="1">
    <location>
        <begin position="6"/>
        <end position="22"/>
    </location>
</feature>
<dbReference type="Proteomes" id="UP000324611">
    <property type="component" value="Unassembled WGS sequence"/>
</dbReference>
<dbReference type="InterPro" id="IPR046216">
    <property type="entry name" value="DUF6249"/>
</dbReference>
<keyword evidence="1" id="KW-0812">Transmembrane</keyword>
<name>A0A5B2VVL5_9BACT</name>